<gene>
    <name evidence="2" type="ORF">LCGC14_1092540</name>
</gene>
<organism evidence="2">
    <name type="scientific">marine sediment metagenome</name>
    <dbReference type="NCBI Taxonomy" id="412755"/>
    <lineage>
        <taxon>unclassified sequences</taxon>
        <taxon>metagenomes</taxon>
        <taxon>ecological metagenomes</taxon>
    </lineage>
</organism>
<protein>
    <submittedName>
        <fullName evidence="2">Uncharacterized protein</fullName>
    </submittedName>
</protein>
<feature type="region of interest" description="Disordered" evidence="1">
    <location>
        <begin position="137"/>
        <end position="166"/>
    </location>
</feature>
<sequence length="166" mass="18760">MSSYSNVRDLALIEGIHLLVNMISQLNEDIISLQDIFSDWQKYNTLGLENQVQLIFKTSADDKPSKYLVHCLTELNKAKMGEFLIREYLLSKTVDCIGAIQLAVQAHGHIFTITQLKVITKALGTSHIAKTKGLPYFDPGDREDGEKKEKKTPYVIEYKGDKKNGQ</sequence>
<reference evidence="2" key="1">
    <citation type="journal article" date="2015" name="Nature">
        <title>Complex archaea that bridge the gap between prokaryotes and eukaryotes.</title>
        <authorList>
            <person name="Spang A."/>
            <person name="Saw J.H."/>
            <person name="Jorgensen S.L."/>
            <person name="Zaremba-Niedzwiedzka K."/>
            <person name="Martijn J."/>
            <person name="Lind A.E."/>
            <person name="van Eijk R."/>
            <person name="Schleper C."/>
            <person name="Guy L."/>
            <person name="Ettema T.J."/>
        </authorList>
    </citation>
    <scope>NUCLEOTIDE SEQUENCE</scope>
</reference>
<comment type="caution">
    <text evidence="2">The sequence shown here is derived from an EMBL/GenBank/DDBJ whole genome shotgun (WGS) entry which is preliminary data.</text>
</comment>
<accession>A0A0F9MG95</accession>
<proteinExistence type="predicted"/>
<name>A0A0F9MG95_9ZZZZ</name>
<evidence type="ECO:0000256" key="1">
    <source>
        <dbReference type="SAM" id="MobiDB-lite"/>
    </source>
</evidence>
<dbReference type="EMBL" id="LAZR01004864">
    <property type="protein sequence ID" value="KKN04914.1"/>
    <property type="molecule type" value="Genomic_DNA"/>
</dbReference>
<dbReference type="AlphaFoldDB" id="A0A0F9MG95"/>
<feature type="compositionally biased region" description="Basic and acidic residues" evidence="1">
    <location>
        <begin position="139"/>
        <end position="166"/>
    </location>
</feature>
<evidence type="ECO:0000313" key="2">
    <source>
        <dbReference type="EMBL" id="KKN04914.1"/>
    </source>
</evidence>